<dbReference type="PANTHER" id="PTHR46160">
    <property type="entry name" value="ALPHA-TECTORIN-RELATED"/>
    <property type="match status" value="1"/>
</dbReference>
<dbReference type="Proteomes" id="UP000297703">
    <property type="component" value="Unassembled WGS sequence"/>
</dbReference>
<evidence type="ECO:0000259" key="4">
    <source>
        <dbReference type="PROSITE" id="PS51233"/>
    </source>
</evidence>
<dbReference type="InterPro" id="IPR003886">
    <property type="entry name" value="NIDO_dom"/>
</dbReference>
<accession>A0A4D9DKX7</accession>
<name>A0A4D9DKX7_9SAUR</name>
<proteinExistence type="predicted"/>
<dbReference type="AlphaFoldDB" id="A0A4D9DKX7"/>
<feature type="domain" description="NIDO" evidence="3">
    <location>
        <begin position="23"/>
        <end position="192"/>
    </location>
</feature>
<dbReference type="GO" id="GO:0031012">
    <property type="term" value="C:extracellular matrix"/>
    <property type="evidence" value="ECO:0007669"/>
    <property type="project" value="TreeGrafter"/>
</dbReference>
<evidence type="ECO:0000313" key="6">
    <source>
        <dbReference type="Proteomes" id="UP000297703"/>
    </source>
</evidence>
<keyword evidence="6" id="KW-1185">Reference proteome</keyword>
<dbReference type="GO" id="GO:0007160">
    <property type="term" value="P:cell-matrix adhesion"/>
    <property type="evidence" value="ECO:0007669"/>
    <property type="project" value="InterPro"/>
</dbReference>
<evidence type="ECO:0000256" key="1">
    <source>
        <dbReference type="ARBA" id="ARBA00004370"/>
    </source>
</evidence>
<protein>
    <submittedName>
        <fullName evidence="5">MARCKS-related protein</fullName>
    </submittedName>
</protein>
<keyword evidence="2" id="KW-0472">Membrane</keyword>
<evidence type="ECO:0000256" key="2">
    <source>
        <dbReference type="ARBA" id="ARBA00023136"/>
    </source>
</evidence>
<gene>
    <name evidence="5" type="ORF">DR999_PMT21924</name>
</gene>
<evidence type="ECO:0000313" key="5">
    <source>
        <dbReference type="EMBL" id="TFJ96299.1"/>
    </source>
</evidence>
<dbReference type="PANTHER" id="PTHR46160:SF3">
    <property type="entry name" value="ALPHA-TECTORIN"/>
    <property type="match status" value="1"/>
</dbReference>
<dbReference type="Pfam" id="PF00094">
    <property type="entry name" value="VWD"/>
    <property type="match status" value="1"/>
</dbReference>
<dbReference type="PROSITE" id="PS51233">
    <property type="entry name" value="VWFD"/>
    <property type="match status" value="1"/>
</dbReference>
<dbReference type="STRING" id="55544.A0A4D9DKX7"/>
<dbReference type="SMART" id="SM00539">
    <property type="entry name" value="NIDO"/>
    <property type="match status" value="1"/>
</dbReference>
<dbReference type="PROSITE" id="PS51220">
    <property type="entry name" value="NIDO"/>
    <property type="match status" value="1"/>
</dbReference>
<comment type="subcellular location">
    <subcellularLocation>
        <location evidence="1">Membrane</location>
    </subcellularLocation>
</comment>
<sequence length="360" mass="39443">MDLFSIMMHPGFAPDTLMYPYGPKFGDRRTPKADDGASPEIPISVRFSFYNRSYRSLYVNNNGVVSFGVPVNQFTPDSFPLTDGRAFVAPFWADVDNRITGEVNTFQVVLTTDGDLSFIMLHYSDIQWTTGAASGGDPHTGLGGTPAQAGFNSGGSKNYFNIPGSRTPSILKISSMSNIKSPGRWAFQVDNFAVPNGCVYNANFLPPGTFFWSNQKCERRCQCMYGEDGVTCHARGCSPDEACHPASWYHVCQPISRAACQAWGGRHYSTFDGRLYHFQGACTHMLSQLCAPPHPSGLAPFWVEAESEEPGAAQGAPCIRLVRVTVYGQDIAMARGATGHIMKSTYVAMYFNYDLQDSAS</sequence>
<dbReference type="InterPro" id="IPR052749">
    <property type="entry name" value="Alpha-tectorin"/>
</dbReference>
<dbReference type="OrthoDB" id="6236007at2759"/>
<organism evidence="5 6">
    <name type="scientific">Platysternon megacephalum</name>
    <name type="common">big-headed turtle</name>
    <dbReference type="NCBI Taxonomy" id="55544"/>
    <lineage>
        <taxon>Eukaryota</taxon>
        <taxon>Metazoa</taxon>
        <taxon>Chordata</taxon>
        <taxon>Craniata</taxon>
        <taxon>Vertebrata</taxon>
        <taxon>Euteleostomi</taxon>
        <taxon>Archelosauria</taxon>
        <taxon>Testudinata</taxon>
        <taxon>Testudines</taxon>
        <taxon>Cryptodira</taxon>
        <taxon>Durocryptodira</taxon>
        <taxon>Testudinoidea</taxon>
        <taxon>Platysternidae</taxon>
        <taxon>Platysternon</taxon>
    </lineage>
</organism>
<feature type="domain" description="VWFD" evidence="4">
    <location>
        <begin position="258"/>
        <end position="360"/>
    </location>
</feature>
<evidence type="ECO:0000259" key="3">
    <source>
        <dbReference type="PROSITE" id="PS51220"/>
    </source>
</evidence>
<reference evidence="5 6" key="1">
    <citation type="submission" date="2019-04" db="EMBL/GenBank/DDBJ databases">
        <title>Draft genome of the big-headed turtle Platysternon megacephalum.</title>
        <authorList>
            <person name="Gong S."/>
        </authorList>
    </citation>
    <scope>NUCLEOTIDE SEQUENCE [LARGE SCALE GENOMIC DNA]</scope>
    <source>
        <strain evidence="5">DO16091913</strain>
        <tissue evidence="5">Muscle</tissue>
    </source>
</reference>
<dbReference type="InterPro" id="IPR001846">
    <property type="entry name" value="VWF_type-D"/>
</dbReference>
<reference evidence="5 6" key="2">
    <citation type="submission" date="2019-04" db="EMBL/GenBank/DDBJ databases">
        <title>The genome sequence of big-headed turtle.</title>
        <authorList>
            <person name="Gong S."/>
        </authorList>
    </citation>
    <scope>NUCLEOTIDE SEQUENCE [LARGE SCALE GENOMIC DNA]</scope>
    <source>
        <strain evidence="5">DO16091913</strain>
        <tissue evidence="5">Muscle</tissue>
    </source>
</reference>
<comment type="caution">
    <text evidence="5">The sequence shown here is derived from an EMBL/GenBank/DDBJ whole genome shotgun (WGS) entry which is preliminary data.</text>
</comment>
<dbReference type="GO" id="GO:0016020">
    <property type="term" value="C:membrane"/>
    <property type="evidence" value="ECO:0007669"/>
    <property type="project" value="UniProtKB-SubCell"/>
</dbReference>
<dbReference type="Pfam" id="PF06119">
    <property type="entry name" value="NIDO"/>
    <property type="match status" value="1"/>
</dbReference>
<dbReference type="GO" id="GO:0005201">
    <property type="term" value="F:extracellular matrix structural constituent"/>
    <property type="evidence" value="ECO:0007669"/>
    <property type="project" value="TreeGrafter"/>
</dbReference>
<dbReference type="EMBL" id="QXTE01000713">
    <property type="protein sequence ID" value="TFJ96299.1"/>
    <property type="molecule type" value="Genomic_DNA"/>
</dbReference>